<gene>
    <name evidence="1" type="ORF">K2F26_06500</name>
</gene>
<dbReference type="InterPro" id="IPR035069">
    <property type="entry name" value="TTHA1013/TTHA0281-like"/>
</dbReference>
<accession>A0ABX8X3B8</accession>
<dbReference type="RefSeq" id="WP_220610817.1">
    <property type="nucleotide sequence ID" value="NZ_CP080598.1"/>
</dbReference>
<name>A0ABX8X3B8_9CYAN</name>
<dbReference type="EMBL" id="CP080598">
    <property type="protein sequence ID" value="QYX32986.1"/>
    <property type="molecule type" value="Genomic_DNA"/>
</dbReference>
<dbReference type="SUPFAM" id="SSF143100">
    <property type="entry name" value="TTHA1013/TTHA0281-like"/>
    <property type="match status" value="1"/>
</dbReference>
<proteinExistence type="predicted"/>
<dbReference type="Gene3D" id="3.30.160.250">
    <property type="match status" value="1"/>
</dbReference>
<keyword evidence="2" id="KW-1185">Reference proteome</keyword>
<evidence type="ECO:0000313" key="2">
    <source>
        <dbReference type="Proteomes" id="UP000826540"/>
    </source>
</evidence>
<dbReference type="Proteomes" id="UP000826540">
    <property type="component" value="Chromosome"/>
</dbReference>
<organism evidence="1 2">
    <name type="scientific">Sphaerospermopsis torques-reginae ITEP-024</name>
    <dbReference type="NCBI Taxonomy" id="984208"/>
    <lineage>
        <taxon>Bacteria</taxon>
        <taxon>Bacillati</taxon>
        <taxon>Cyanobacteriota</taxon>
        <taxon>Cyanophyceae</taxon>
        <taxon>Nostocales</taxon>
        <taxon>Aphanizomenonaceae</taxon>
        <taxon>Sphaerospermopsis</taxon>
        <taxon>Sphaerospermopsis torques-reginae</taxon>
    </lineage>
</organism>
<sequence length="65" mass="7273">MNLKIEIEQEEDGRFIAEVIDIPGVLAYGSTRQEAVAKVQALALRVVADKLAHDKLKYDLYSITL</sequence>
<evidence type="ECO:0000313" key="1">
    <source>
        <dbReference type="EMBL" id="QYX32986.1"/>
    </source>
</evidence>
<protein>
    <submittedName>
        <fullName evidence="1">Type II toxin-antitoxin system HicB family antitoxin</fullName>
    </submittedName>
</protein>
<reference evidence="1 2" key="1">
    <citation type="journal article" date="2022" name="J. Am. Chem. Soc.">
        <title>Biosynthesis of Guanitoxin Enables Global Environmental Detection in Freshwater Cyanobacteria.</title>
        <authorList>
            <person name="Lima S.T."/>
            <person name="Fallon T.R."/>
            <person name="Cordoza J.L."/>
            <person name="Chekan J.R."/>
            <person name="Delbaje E."/>
            <person name="Hopiavuori A.R."/>
            <person name="Alvarenga D.O."/>
            <person name="Wood S.M."/>
            <person name="Luhavaya H."/>
            <person name="Baumgartner J.T."/>
            <person name="Dorr F.A."/>
            <person name="Etchegaray A."/>
            <person name="Pinto E."/>
            <person name="McKinnie S.M.K."/>
            <person name="Fiore M.F."/>
            <person name="Moore B.S."/>
        </authorList>
    </citation>
    <scope>NUCLEOTIDE SEQUENCE [LARGE SCALE GENOMIC DNA]</scope>
    <source>
        <strain evidence="1 2">ITEP-024</strain>
    </source>
</reference>